<dbReference type="PIRSF" id="PIRSF038991">
    <property type="entry name" value="Protein_AbrB"/>
    <property type="match status" value="1"/>
</dbReference>
<name>W5XX25_9CORY</name>
<dbReference type="PANTHER" id="PTHR38457:SF1">
    <property type="entry name" value="REGULATOR ABRB-RELATED"/>
    <property type="match status" value="1"/>
</dbReference>
<dbReference type="KEGG" id="cvt:B843_00530"/>
<dbReference type="NCBIfam" id="TIGR03082">
    <property type="entry name" value="Gneg_AbrB_dup"/>
    <property type="match status" value="2"/>
</dbReference>
<feature type="transmembrane region" description="Helical" evidence="1">
    <location>
        <begin position="243"/>
        <end position="262"/>
    </location>
</feature>
<dbReference type="Pfam" id="PF05145">
    <property type="entry name" value="AbrB"/>
    <property type="match status" value="1"/>
</dbReference>
<protein>
    <recommendedName>
        <fullName evidence="4">Ammonia monooxygenase</fullName>
    </recommendedName>
</protein>
<evidence type="ECO:0008006" key="4">
    <source>
        <dbReference type="Google" id="ProtNLM"/>
    </source>
</evidence>
<dbReference type="InterPro" id="IPR017516">
    <property type="entry name" value="AbrB_dup"/>
</dbReference>
<feature type="transmembrane region" description="Helical" evidence="1">
    <location>
        <begin position="188"/>
        <end position="206"/>
    </location>
</feature>
<evidence type="ECO:0000256" key="1">
    <source>
        <dbReference type="SAM" id="Phobius"/>
    </source>
</evidence>
<dbReference type="GO" id="GO:0016020">
    <property type="term" value="C:membrane"/>
    <property type="evidence" value="ECO:0007669"/>
    <property type="project" value="InterPro"/>
</dbReference>
<dbReference type="RefSeq" id="WP_025251577.1">
    <property type="nucleotide sequence ID" value="NZ_CP004353.1"/>
</dbReference>
<keyword evidence="3" id="KW-1185">Reference proteome</keyword>
<feature type="transmembrane region" description="Helical" evidence="1">
    <location>
        <begin position="213"/>
        <end position="231"/>
    </location>
</feature>
<feature type="transmembrane region" description="Helical" evidence="1">
    <location>
        <begin position="35"/>
        <end position="52"/>
    </location>
</feature>
<dbReference type="PANTHER" id="PTHR38457">
    <property type="entry name" value="REGULATOR ABRB-RELATED"/>
    <property type="match status" value="1"/>
</dbReference>
<evidence type="ECO:0000313" key="3">
    <source>
        <dbReference type="Proteomes" id="UP000019222"/>
    </source>
</evidence>
<accession>W5XX25</accession>
<keyword evidence="1" id="KW-1133">Transmembrane helix</keyword>
<organism evidence="2 3">
    <name type="scientific">Corynebacterium vitaeruminis DSM 20294</name>
    <dbReference type="NCBI Taxonomy" id="1224164"/>
    <lineage>
        <taxon>Bacteria</taxon>
        <taxon>Bacillati</taxon>
        <taxon>Actinomycetota</taxon>
        <taxon>Actinomycetes</taxon>
        <taxon>Mycobacteriales</taxon>
        <taxon>Corynebacteriaceae</taxon>
        <taxon>Corynebacterium</taxon>
    </lineage>
</organism>
<feature type="transmembrane region" description="Helical" evidence="1">
    <location>
        <begin position="12"/>
        <end position="29"/>
    </location>
</feature>
<dbReference type="HOGENOM" id="CLU_050210_0_0_11"/>
<feature type="transmembrane region" description="Helical" evidence="1">
    <location>
        <begin position="269"/>
        <end position="290"/>
    </location>
</feature>
<feature type="transmembrane region" description="Helical" evidence="1">
    <location>
        <begin position="155"/>
        <end position="176"/>
    </location>
</feature>
<reference evidence="2 3" key="1">
    <citation type="submission" date="2013-02" db="EMBL/GenBank/DDBJ databases">
        <title>The complete genome sequence of Corynebacterium vitaeruminis DSM 20294.</title>
        <authorList>
            <person name="Ruckert C."/>
            <person name="Albersmeier A."/>
            <person name="Kalinowski J."/>
        </authorList>
    </citation>
    <scope>NUCLEOTIDE SEQUENCE [LARGE SCALE GENOMIC DNA]</scope>
    <source>
        <strain evidence="3">ATCC 10234</strain>
    </source>
</reference>
<dbReference type="EMBL" id="CP004353">
    <property type="protein sequence ID" value="AHI21502.1"/>
    <property type="molecule type" value="Genomic_DNA"/>
</dbReference>
<feature type="transmembrane region" description="Helical" evidence="1">
    <location>
        <begin position="331"/>
        <end position="352"/>
    </location>
</feature>
<evidence type="ECO:0000313" key="2">
    <source>
        <dbReference type="EMBL" id="AHI21502.1"/>
    </source>
</evidence>
<keyword evidence="1" id="KW-0472">Membrane</keyword>
<feature type="transmembrane region" description="Helical" evidence="1">
    <location>
        <begin position="90"/>
        <end position="113"/>
    </location>
</feature>
<dbReference type="GO" id="GO:0010468">
    <property type="term" value="P:regulation of gene expression"/>
    <property type="evidence" value="ECO:0007669"/>
    <property type="project" value="InterPro"/>
</dbReference>
<sequence>MDWLRNVEKHTAKVWVGVAVTSTLVGLLFDYLGVPAGWILAGILVSATVAVVKSEELHLNRHFFNFCRGFIGVLAGMPLISASLSDIARFILPGIFTSLVTVGIGLGGGLLLAHSQKEISKETGILSMLAGGASVMPFLAKEVGADFRYVALSQYLRLLAVSVSLPLITHLFAPHVDPALTASPYSKTWWSLVLVLLIAAFGERFGRFFKIPTPSVFGPLVLMVIIGLLLPHADYTPPNAVRYMAFMAIGWMCGGGLSVAALKLFAKQLPATVVFILVLIGGCAASAWPLTKWLGISYFEGYLATTPGALDTVLALTSEGASGPVVVTVQLIRLIFVLLLAGYVPALLRLLARRRA</sequence>
<dbReference type="STRING" id="1224164.B843_00530"/>
<dbReference type="InterPro" id="IPR007820">
    <property type="entry name" value="AbrB_fam"/>
</dbReference>
<proteinExistence type="predicted"/>
<feature type="transmembrane region" description="Helical" evidence="1">
    <location>
        <begin position="64"/>
        <end position="84"/>
    </location>
</feature>
<dbReference type="Proteomes" id="UP000019222">
    <property type="component" value="Chromosome"/>
</dbReference>
<dbReference type="PATRIC" id="fig|1224164.3.peg.106"/>
<dbReference type="eggNOG" id="COG3180">
    <property type="taxonomic scope" value="Bacteria"/>
</dbReference>
<gene>
    <name evidence="2" type="ORF">B843_00530</name>
</gene>
<keyword evidence="1" id="KW-0812">Transmembrane</keyword>
<dbReference type="AlphaFoldDB" id="W5XX25"/>